<dbReference type="SUPFAM" id="SSF48008">
    <property type="entry name" value="GntR ligand-binding domain-like"/>
    <property type="match status" value="1"/>
</dbReference>
<dbReference type="PANTHER" id="PTHR43537">
    <property type="entry name" value="TRANSCRIPTIONAL REGULATOR, GNTR FAMILY"/>
    <property type="match status" value="1"/>
</dbReference>
<dbReference type="PANTHER" id="PTHR43537:SF44">
    <property type="entry name" value="GNTR FAMILY REGULATORY PROTEIN"/>
    <property type="match status" value="1"/>
</dbReference>
<dbReference type="Gene3D" id="1.20.120.530">
    <property type="entry name" value="GntR ligand-binding domain-like"/>
    <property type="match status" value="1"/>
</dbReference>
<dbReference type="SUPFAM" id="SSF46785">
    <property type="entry name" value="Winged helix' DNA-binding domain"/>
    <property type="match status" value="1"/>
</dbReference>
<protein>
    <submittedName>
        <fullName evidence="5">Transcriptional regulator</fullName>
    </submittedName>
</protein>
<feature type="domain" description="GntR C-terminal" evidence="4">
    <location>
        <begin position="93"/>
        <end position="213"/>
    </location>
</feature>
<evidence type="ECO:0000313" key="6">
    <source>
        <dbReference type="Proteomes" id="UP000638043"/>
    </source>
</evidence>
<evidence type="ECO:0000256" key="1">
    <source>
        <dbReference type="ARBA" id="ARBA00023015"/>
    </source>
</evidence>
<dbReference type="InterPro" id="IPR008920">
    <property type="entry name" value="TF_FadR/GntR_C"/>
</dbReference>
<evidence type="ECO:0000259" key="4">
    <source>
        <dbReference type="SMART" id="SM00895"/>
    </source>
</evidence>
<dbReference type="Proteomes" id="UP000638043">
    <property type="component" value="Unassembled WGS sequence"/>
</dbReference>
<gene>
    <name evidence="5" type="ORF">GCM10010910_21870</name>
</gene>
<dbReference type="InterPro" id="IPR011711">
    <property type="entry name" value="GntR_C"/>
</dbReference>
<dbReference type="InterPro" id="IPR036388">
    <property type="entry name" value="WH-like_DNA-bd_sf"/>
</dbReference>
<keyword evidence="2" id="KW-0238">DNA-binding</keyword>
<name>A0ABQ2N360_9MICO</name>
<reference evidence="6" key="1">
    <citation type="journal article" date="2019" name="Int. J. Syst. Evol. Microbiol.">
        <title>The Global Catalogue of Microorganisms (GCM) 10K type strain sequencing project: providing services to taxonomists for standard genome sequencing and annotation.</title>
        <authorList>
            <consortium name="The Broad Institute Genomics Platform"/>
            <consortium name="The Broad Institute Genome Sequencing Center for Infectious Disease"/>
            <person name="Wu L."/>
            <person name="Ma J."/>
        </authorList>
    </citation>
    <scope>NUCLEOTIDE SEQUENCE [LARGE SCALE GENOMIC DNA]</scope>
    <source>
        <strain evidence="6">CGMCC 4.7181</strain>
    </source>
</reference>
<organism evidence="5 6">
    <name type="scientific">Microbacterium nanhaiense</name>
    <dbReference type="NCBI Taxonomy" id="1301026"/>
    <lineage>
        <taxon>Bacteria</taxon>
        <taxon>Bacillati</taxon>
        <taxon>Actinomycetota</taxon>
        <taxon>Actinomycetes</taxon>
        <taxon>Micrococcales</taxon>
        <taxon>Microbacteriaceae</taxon>
        <taxon>Microbacterium</taxon>
    </lineage>
</organism>
<sequence length="225" mass="24057">MTGLFERVLDSVGLAICAGTAPPVFTAQEIEESTGASRSVVREAARVLETLGMVRPVKRVGLVVQAAPAWNTLDPRVIRWNLASPRREEQVRQLLELRIAIEPEAARLAARRGPAGDADPFAELASAAELLSSANPESFGERDAQFHRAVLVASGNDMFVRLADVITEALRERAASVAHADPHDVSLHAELAERILAGAPDAAARTSREIITRTAADSASARVSE</sequence>
<accession>A0ABQ2N360</accession>
<dbReference type="Gene3D" id="1.10.10.10">
    <property type="entry name" value="Winged helix-like DNA-binding domain superfamily/Winged helix DNA-binding domain"/>
    <property type="match status" value="1"/>
</dbReference>
<evidence type="ECO:0000256" key="2">
    <source>
        <dbReference type="ARBA" id="ARBA00023125"/>
    </source>
</evidence>
<keyword evidence="3" id="KW-0804">Transcription</keyword>
<keyword evidence="1" id="KW-0805">Transcription regulation</keyword>
<dbReference type="EMBL" id="BMMQ01000006">
    <property type="protein sequence ID" value="GGO65207.1"/>
    <property type="molecule type" value="Genomic_DNA"/>
</dbReference>
<evidence type="ECO:0000313" key="5">
    <source>
        <dbReference type="EMBL" id="GGO65207.1"/>
    </source>
</evidence>
<evidence type="ECO:0000256" key="3">
    <source>
        <dbReference type="ARBA" id="ARBA00023163"/>
    </source>
</evidence>
<proteinExistence type="predicted"/>
<dbReference type="InterPro" id="IPR036390">
    <property type="entry name" value="WH_DNA-bd_sf"/>
</dbReference>
<dbReference type="Pfam" id="PF07729">
    <property type="entry name" value="FCD"/>
    <property type="match status" value="1"/>
</dbReference>
<comment type="caution">
    <text evidence="5">The sequence shown here is derived from an EMBL/GenBank/DDBJ whole genome shotgun (WGS) entry which is preliminary data.</text>
</comment>
<dbReference type="RefSeq" id="WP_188701807.1">
    <property type="nucleotide sequence ID" value="NZ_BMMQ01000006.1"/>
</dbReference>
<dbReference type="SMART" id="SM00895">
    <property type="entry name" value="FCD"/>
    <property type="match status" value="1"/>
</dbReference>
<keyword evidence="6" id="KW-1185">Reference proteome</keyword>